<evidence type="ECO:0000313" key="1">
    <source>
        <dbReference type="EMBL" id="MBA2876962.1"/>
    </source>
</evidence>
<sequence>MYEVSPIIKDYDYVDKITPIIENTSIYSVESRMKYRLLERRNANIHLIREVKKQKNSR</sequence>
<proteinExistence type="predicted"/>
<evidence type="ECO:0000313" key="2">
    <source>
        <dbReference type="Proteomes" id="UP000523087"/>
    </source>
</evidence>
<organism evidence="1 2">
    <name type="scientific">Thermaerobacillus caldiproteolyticus</name>
    <dbReference type="NCBI Taxonomy" id="247480"/>
    <lineage>
        <taxon>Bacteria</taxon>
        <taxon>Bacillati</taxon>
        <taxon>Bacillota</taxon>
        <taxon>Bacilli</taxon>
        <taxon>Bacillales</taxon>
        <taxon>Anoxybacillaceae</taxon>
        <taxon>Thermaerobacillus</taxon>
    </lineage>
</organism>
<keyword evidence="2" id="KW-1185">Reference proteome</keyword>
<reference evidence="1 2" key="1">
    <citation type="submission" date="2020-07" db="EMBL/GenBank/DDBJ databases">
        <title>Genomic Encyclopedia of Type Strains, Phase IV (KMG-IV): sequencing the most valuable type-strain genomes for metagenomic binning, comparative biology and taxonomic classification.</title>
        <authorList>
            <person name="Goeker M."/>
        </authorList>
    </citation>
    <scope>NUCLEOTIDE SEQUENCE [LARGE SCALE GENOMIC DNA]</scope>
    <source>
        <strain evidence="1 2">DSM 15730</strain>
    </source>
</reference>
<protein>
    <submittedName>
        <fullName evidence="1">Uncharacterized protein</fullName>
    </submittedName>
</protein>
<comment type="caution">
    <text evidence="1">The sequence shown here is derived from an EMBL/GenBank/DDBJ whole genome shotgun (WGS) entry which is preliminary data.</text>
</comment>
<accession>A0A7V9ZAA3</accession>
<dbReference type="Proteomes" id="UP000523087">
    <property type="component" value="Unassembled WGS sequence"/>
</dbReference>
<dbReference type="EMBL" id="JACDUT010000026">
    <property type="protein sequence ID" value="MBA2876962.1"/>
    <property type="molecule type" value="Genomic_DNA"/>
</dbReference>
<name>A0A7V9ZAA3_9BACL</name>
<gene>
    <name evidence="1" type="ORF">HNR31_003806</name>
</gene>
<dbReference type="AlphaFoldDB" id="A0A7V9ZAA3"/>